<feature type="region of interest" description="Disordered" evidence="1">
    <location>
        <begin position="18"/>
        <end position="61"/>
    </location>
</feature>
<evidence type="ECO:0000313" key="3">
    <source>
        <dbReference type="Proteomes" id="UP000835052"/>
    </source>
</evidence>
<feature type="compositionally biased region" description="Basic and acidic residues" evidence="1">
    <location>
        <begin position="36"/>
        <end position="48"/>
    </location>
</feature>
<evidence type="ECO:0000256" key="1">
    <source>
        <dbReference type="SAM" id="MobiDB-lite"/>
    </source>
</evidence>
<proteinExistence type="predicted"/>
<keyword evidence="3" id="KW-1185">Reference proteome</keyword>
<organism evidence="2 3">
    <name type="scientific">Caenorhabditis auriculariae</name>
    <dbReference type="NCBI Taxonomy" id="2777116"/>
    <lineage>
        <taxon>Eukaryota</taxon>
        <taxon>Metazoa</taxon>
        <taxon>Ecdysozoa</taxon>
        <taxon>Nematoda</taxon>
        <taxon>Chromadorea</taxon>
        <taxon>Rhabditida</taxon>
        <taxon>Rhabditina</taxon>
        <taxon>Rhabditomorpha</taxon>
        <taxon>Rhabditoidea</taxon>
        <taxon>Rhabditidae</taxon>
        <taxon>Peloderinae</taxon>
        <taxon>Caenorhabditis</taxon>
    </lineage>
</organism>
<sequence length="98" mass="10735">MGFAPLLRRARGEKEVLGALESKSISSTTAGGGGGERMEPPKEERQSSDSDGPPPEQRYFRRANCSKMTGCSCSGLRACTSRRPRRRTAYAYYKADKA</sequence>
<dbReference type="AlphaFoldDB" id="A0A8S1H538"/>
<dbReference type="Proteomes" id="UP000835052">
    <property type="component" value="Unassembled WGS sequence"/>
</dbReference>
<comment type="caution">
    <text evidence="2">The sequence shown here is derived from an EMBL/GenBank/DDBJ whole genome shotgun (WGS) entry which is preliminary data.</text>
</comment>
<dbReference type="EMBL" id="CAJGYM010000008">
    <property type="protein sequence ID" value="CAD6188560.1"/>
    <property type="molecule type" value="Genomic_DNA"/>
</dbReference>
<accession>A0A8S1H538</accession>
<reference evidence="2" key="1">
    <citation type="submission" date="2020-10" db="EMBL/GenBank/DDBJ databases">
        <authorList>
            <person name="Kikuchi T."/>
        </authorList>
    </citation>
    <scope>NUCLEOTIDE SEQUENCE</scope>
    <source>
        <strain evidence="2">NKZ352</strain>
    </source>
</reference>
<gene>
    <name evidence="2" type="ORF">CAUJ_LOCUS4479</name>
</gene>
<protein>
    <submittedName>
        <fullName evidence="2">Uncharacterized protein</fullName>
    </submittedName>
</protein>
<name>A0A8S1H538_9PELO</name>
<evidence type="ECO:0000313" key="2">
    <source>
        <dbReference type="EMBL" id="CAD6188560.1"/>
    </source>
</evidence>